<accession>A0AAN5IDJ1</accession>
<feature type="non-terminal residue" evidence="1">
    <location>
        <position position="1"/>
    </location>
</feature>
<name>A0AAN5IDJ1_9BILA</name>
<reference evidence="2" key="1">
    <citation type="submission" date="2022-10" db="EMBL/GenBank/DDBJ databases">
        <title>Genome assembly of Pristionchus species.</title>
        <authorList>
            <person name="Yoshida K."/>
            <person name="Sommer R.J."/>
        </authorList>
    </citation>
    <scope>NUCLEOTIDE SEQUENCE [LARGE SCALE GENOMIC DNA]</scope>
    <source>
        <strain evidence="2">RS5460</strain>
    </source>
</reference>
<dbReference type="EMBL" id="BTRK01000006">
    <property type="protein sequence ID" value="GMR60629.1"/>
    <property type="molecule type" value="Genomic_DNA"/>
</dbReference>
<evidence type="ECO:0000313" key="2">
    <source>
        <dbReference type="Proteomes" id="UP001328107"/>
    </source>
</evidence>
<dbReference type="Proteomes" id="UP001328107">
    <property type="component" value="Unassembled WGS sequence"/>
</dbReference>
<organism evidence="1 2">
    <name type="scientific">Pristionchus mayeri</name>
    <dbReference type="NCBI Taxonomy" id="1317129"/>
    <lineage>
        <taxon>Eukaryota</taxon>
        <taxon>Metazoa</taxon>
        <taxon>Ecdysozoa</taxon>
        <taxon>Nematoda</taxon>
        <taxon>Chromadorea</taxon>
        <taxon>Rhabditida</taxon>
        <taxon>Rhabditina</taxon>
        <taxon>Diplogasteromorpha</taxon>
        <taxon>Diplogasteroidea</taxon>
        <taxon>Neodiplogasteridae</taxon>
        <taxon>Pristionchus</taxon>
    </lineage>
</organism>
<proteinExistence type="predicted"/>
<dbReference type="AlphaFoldDB" id="A0AAN5IDJ1"/>
<sequence length="177" mass="19532">LHVVVVLMVEQLDFHVGLEELSGNAFDLSFHIVQVAPPFASAMQSETSSALVFAVERGRLQFGERESQVLVQVIESVQELGESSSQHSDYLKEFVFSEKLVEEVADIGSDHVYGVIGDFVTRPDDSMGESLTVHLIHRIRILLDSAHILQWEGTNWMNPPGTSVVSLSPCKMPSVSP</sequence>
<protein>
    <submittedName>
        <fullName evidence="1">Uncharacterized protein</fullName>
    </submittedName>
</protein>
<evidence type="ECO:0000313" key="1">
    <source>
        <dbReference type="EMBL" id="GMR60629.1"/>
    </source>
</evidence>
<keyword evidence="2" id="KW-1185">Reference proteome</keyword>
<gene>
    <name evidence="1" type="ORF">PMAYCL1PPCAC_30824</name>
</gene>
<comment type="caution">
    <text evidence="1">The sequence shown here is derived from an EMBL/GenBank/DDBJ whole genome shotgun (WGS) entry which is preliminary data.</text>
</comment>